<evidence type="ECO:0000313" key="3">
    <source>
        <dbReference type="Proteomes" id="UP000050517"/>
    </source>
</evidence>
<accession>A0A0Q1AEU5</accession>
<dbReference type="PATRIC" id="fig|1544416.3.peg.337"/>
<protein>
    <submittedName>
        <fullName evidence="2">Uncharacterized protein</fullName>
    </submittedName>
</protein>
<evidence type="ECO:0000256" key="1">
    <source>
        <dbReference type="SAM" id="MobiDB-lite"/>
    </source>
</evidence>
<name>A0A0Q1AEU5_9CORY</name>
<feature type="region of interest" description="Disordered" evidence="1">
    <location>
        <begin position="143"/>
        <end position="164"/>
    </location>
</feature>
<proteinExistence type="predicted"/>
<comment type="caution">
    <text evidence="2">The sequence shown here is derived from an EMBL/GenBank/DDBJ whole genome shotgun (WGS) entry which is preliminary data.</text>
</comment>
<sequence length="191" mass="21972">MPFPSRLSRGVNPRSEWFPGSRWKPWGSRRDSALVFSSCTCPRALPRCNVSIRLRNGHKPCPTAPAAKRRYRTVIKKILKVSLTFSWQHPRSHRSRRLYRFRRSKTLHMRRDSGDHHGIPTHFPRRIKLQISHCDLRHNDLWRRPGPSHVSLPPHSTRNANATHSSLSPVDLATLGLGETPLAARSPALRQ</sequence>
<gene>
    <name evidence="2" type="ORF">Cocul_00333</name>
</gene>
<reference evidence="2 3" key="1">
    <citation type="submission" date="2015-10" db="EMBL/GenBank/DDBJ databases">
        <title>Corynebacteirum lowii and Corynebacterium oculi species nova, derived from human clinical disease and and emended description of Corynebacterium mastiditis.</title>
        <authorList>
            <person name="Bernard K."/>
            <person name="Pacheco A.L."/>
            <person name="Mcdougall C."/>
            <person name="Burtx T."/>
            <person name="Weibe D."/>
            <person name="Tyler S."/>
            <person name="Olson A.B."/>
            <person name="Cnockaert M."/>
            <person name="Eguchi H."/>
            <person name="Kuwahara T."/>
            <person name="Nakayama-Imaohji H."/>
            <person name="Boudewijins M."/>
            <person name="Van Hoecke F."/>
            <person name="Bernier A.-M."/>
            <person name="Vandamme P."/>
        </authorList>
    </citation>
    <scope>NUCLEOTIDE SEQUENCE [LARGE SCALE GENOMIC DNA]</scope>
    <source>
        <strain evidence="2 3">NML 130210</strain>
    </source>
</reference>
<evidence type="ECO:0000313" key="2">
    <source>
        <dbReference type="EMBL" id="KQB85195.1"/>
    </source>
</evidence>
<feature type="compositionally biased region" description="Polar residues" evidence="1">
    <location>
        <begin position="154"/>
        <end position="164"/>
    </location>
</feature>
<organism evidence="2 3">
    <name type="scientific">Corynebacterium oculi</name>
    <dbReference type="NCBI Taxonomy" id="1544416"/>
    <lineage>
        <taxon>Bacteria</taxon>
        <taxon>Bacillati</taxon>
        <taxon>Actinomycetota</taxon>
        <taxon>Actinomycetes</taxon>
        <taxon>Mycobacteriales</taxon>
        <taxon>Corynebacteriaceae</taxon>
        <taxon>Corynebacterium</taxon>
    </lineage>
</organism>
<keyword evidence="3" id="KW-1185">Reference proteome</keyword>
<dbReference type="EMBL" id="LKST01000001">
    <property type="protein sequence ID" value="KQB85195.1"/>
    <property type="molecule type" value="Genomic_DNA"/>
</dbReference>
<dbReference type="Proteomes" id="UP000050517">
    <property type="component" value="Unassembled WGS sequence"/>
</dbReference>
<dbReference type="AlphaFoldDB" id="A0A0Q1AEU5"/>